<dbReference type="AlphaFoldDB" id="A0A166SZI5"/>
<reference evidence="1 3" key="1">
    <citation type="journal article" date="2015" name="Biotechnol. Bioeng.">
        <title>Genome sequence and phenotypic characterization of Caulobacter segnis.</title>
        <authorList>
            <person name="Patel S."/>
            <person name="Fletcher B."/>
            <person name="Scott D.C."/>
            <person name="Ely B."/>
        </authorList>
    </citation>
    <scope>NUCLEOTIDE SEQUENCE [LARGE SCALE GENOMIC DNA]</scope>
    <source>
        <strain evidence="1 3">PS02</strain>
    </source>
</reference>
<accession>A0A166SZI5</accession>
<organism evidence="1 3">
    <name type="scientific">Clostridium coskatii</name>
    <dbReference type="NCBI Taxonomy" id="1705578"/>
    <lineage>
        <taxon>Bacteria</taxon>
        <taxon>Bacillati</taxon>
        <taxon>Bacillota</taxon>
        <taxon>Clostridia</taxon>
        <taxon>Eubacteriales</taxon>
        <taxon>Clostridiaceae</taxon>
        <taxon>Clostridium</taxon>
    </lineage>
</organism>
<keyword evidence="4" id="KW-1185">Reference proteome</keyword>
<reference evidence="2 4" key="2">
    <citation type="journal article" date="2016" name="Front. Microbiol.">
        <title>Industrial Acetogenic Biocatalysts: A Comparative Metabolic and Genomic Analysis.</title>
        <authorList>
            <person name="Bengelsdorf F."/>
            <person name="Poehlein A."/>
            <person name="Sonja S."/>
            <person name="Erz C."/>
            <person name="Hummel T."/>
            <person name="Hoffmeister S."/>
            <person name="Daniel R."/>
            <person name="Durre P."/>
        </authorList>
    </citation>
    <scope>NUCLEOTIDE SEQUENCE [LARGE SCALE GENOMIC DNA]</scope>
    <source>
        <strain evidence="2 4">PTA-10522</strain>
    </source>
</reference>
<sequence>MDISRLNEFNIQLLYSDGADTGAAITNYKPPRPAYFRKAVRTVSGYSQFQDNVKSDCIIEFTAAFQIKGDTDSETQINAQKYLEFVKRYSERLTLINEFGIMYKGYLQNKFDLDTTIEGDIYYISLEMLCNHDVSGWVSDNDGL</sequence>
<evidence type="ECO:0000313" key="3">
    <source>
        <dbReference type="Proteomes" id="UP000077384"/>
    </source>
</evidence>
<dbReference type="RefSeq" id="WP_063601141.1">
    <property type="nucleotide sequence ID" value="NZ_LITQ01000015.1"/>
</dbReference>
<dbReference type="Proteomes" id="UP000077384">
    <property type="component" value="Unassembled WGS sequence"/>
</dbReference>
<proteinExistence type="predicted"/>
<evidence type="ECO:0008006" key="5">
    <source>
        <dbReference type="Google" id="ProtNLM"/>
    </source>
</evidence>
<name>A0A166SZI5_9CLOT</name>
<evidence type="ECO:0000313" key="2">
    <source>
        <dbReference type="EMBL" id="OBR90457.1"/>
    </source>
</evidence>
<evidence type="ECO:0000313" key="4">
    <source>
        <dbReference type="Proteomes" id="UP000093694"/>
    </source>
</evidence>
<gene>
    <name evidence="2" type="ORF">CLCOS_40150</name>
    <name evidence="1" type="ORF">WX73_00319</name>
</gene>
<dbReference type="PATRIC" id="fig|1705578.3.peg.702"/>
<dbReference type="Proteomes" id="UP000093694">
    <property type="component" value="Unassembled WGS sequence"/>
</dbReference>
<protein>
    <recommendedName>
        <fullName evidence="5">Phage-like element PBSX protein XkdM</fullName>
    </recommendedName>
</protein>
<comment type="caution">
    <text evidence="1">The sequence shown here is derived from an EMBL/GenBank/DDBJ whole genome shotgun (WGS) entry which is preliminary data.</text>
</comment>
<dbReference type="EMBL" id="LROR01000095">
    <property type="protein sequence ID" value="OBR90457.1"/>
    <property type="molecule type" value="Genomic_DNA"/>
</dbReference>
<dbReference type="EMBL" id="LITQ01000015">
    <property type="protein sequence ID" value="OAA93001.1"/>
    <property type="molecule type" value="Genomic_DNA"/>
</dbReference>
<evidence type="ECO:0000313" key="1">
    <source>
        <dbReference type="EMBL" id="OAA93001.1"/>
    </source>
</evidence>